<keyword evidence="3" id="KW-1133">Transmembrane helix</keyword>
<feature type="transmembrane region" description="Helical" evidence="3">
    <location>
        <begin position="44"/>
        <end position="67"/>
    </location>
</feature>
<dbReference type="PANTHER" id="PTHR33824:SF7">
    <property type="entry name" value="POLYKETIDE CYCLASE_DEHYDRASE AND LIPID TRANSPORT SUPERFAMILY PROTEIN"/>
    <property type="match status" value="1"/>
</dbReference>
<protein>
    <submittedName>
        <fullName evidence="5">Cyclase</fullName>
    </submittedName>
</protein>
<dbReference type="Proteomes" id="UP000480854">
    <property type="component" value="Unassembled WGS sequence"/>
</dbReference>
<dbReference type="Pfam" id="PF03364">
    <property type="entry name" value="Polyketide_cyc"/>
    <property type="match status" value="1"/>
</dbReference>
<name>A0A9W7NHB1_9PROT</name>
<evidence type="ECO:0000256" key="3">
    <source>
        <dbReference type="SAM" id="Phobius"/>
    </source>
</evidence>
<dbReference type="InterPro" id="IPR005031">
    <property type="entry name" value="COQ10_START"/>
</dbReference>
<organism evidence="5 6">
    <name type="scientific">Roseomonas genomospecies 6</name>
    <dbReference type="NCBI Taxonomy" id="214106"/>
    <lineage>
        <taxon>Bacteria</taxon>
        <taxon>Pseudomonadati</taxon>
        <taxon>Pseudomonadota</taxon>
        <taxon>Alphaproteobacteria</taxon>
        <taxon>Acetobacterales</taxon>
        <taxon>Roseomonadaceae</taxon>
        <taxon>Roseomonas</taxon>
    </lineage>
</organism>
<evidence type="ECO:0000313" key="5">
    <source>
        <dbReference type="EMBL" id="KAA0678751.1"/>
    </source>
</evidence>
<accession>A0A9W7NHB1</accession>
<keyword evidence="3" id="KW-0472">Membrane</keyword>
<evidence type="ECO:0000256" key="2">
    <source>
        <dbReference type="SAM" id="MobiDB-lite"/>
    </source>
</evidence>
<dbReference type="PANTHER" id="PTHR33824">
    <property type="entry name" value="POLYKETIDE CYCLASE/DEHYDRASE AND LIPID TRANSPORT SUPERFAMILY PROTEIN"/>
    <property type="match status" value="1"/>
</dbReference>
<evidence type="ECO:0000313" key="6">
    <source>
        <dbReference type="Proteomes" id="UP000480854"/>
    </source>
</evidence>
<evidence type="ECO:0000256" key="1">
    <source>
        <dbReference type="ARBA" id="ARBA00008918"/>
    </source>
</evidence>
<keyword evidence="6" id="KW-1185">Reference proteome</keyword>
<dbReference type="AlphaFoldDB" id="A0A9W7NHB1"/>
<feature type="region of interest" description="Disordered" evidence="2">
    <location>
        <begin position="225"/>
        <end position="249"/>
    </location>
</feature>
<dbReference type="CDD" id="cd07817">
    <property type="entry name" value="SRPBCC_8"/>
    <property type="match status" value="1"/>
</dbReference>
<feature type="domain" description="Coenzyme Q-binding protein COQ10 START" evidence="4">
    <location>
        <begin position="88"/>
        <end position="212"/>
    </location>
</feature>
<gene>
    <name evidence="5" type="ORF">DS843_18520</name>
</gene>
<keyword evidence="3" id="KW-0812">Transmembrane</keyword>
<comment type="similarity">
    <text evidence="1">Belongs to the ribosome association toxin RatA family.</text>
</comment>
<dbReference type="Gene3D" id="3.30.530.20">
    <property type="match status" value="1"/>
</dbReference>
<dbReference type="EMBL" id="QOKW01000015">
    <property type="protein sequence ID" value="KAA0678751.1"/>
    <property type="molecule type" value="Genomic_DNA"/>
</dbReference>
<reference evidence="5 6" key="1">
    <citation type="submission" date="2018-07" db="EMBL/GenBank/DDBJ databases">
        <title>Genome sequence of Azospirillum sp. ATCC 49961.</title>
        <authorList>
            <person name="Sant'Anna F.H."/>
            <person name="Baldani J.I."/>
            <person name="Zilli J.E."/>
            <person name="Reis V.M."/>
            <person name="Hartmann A."/>
            <person name="Cruz L."/>
            <person name="de Souza E.M."/>
            <person name="de Oliveira Pedrosa F."/>
            <person name="Passaglia L.M.P."/>
        </authorList>
    </citation>
    <scope>NUCLEOTIDE SEQUENCE [LARGE SCALE GENOMIC DNA]</scope>
    <source>
        <strain evidence="5 6">ATCC 49961</strain>
    </source>
</reference>
<dbReference type="SUPFAM" id="SSF55961">
    <property type="entry name" value="Bet v1-like"/>
    <property type="match status" value="1"/>
</dbReference>
<dbReference type="InterPro" id="IPR047137">
    <property type="entry name" value="ORF3"/>
</dbReference>
<comment type="caution">
    <text evidence="5">The sequence shown here is derived from an EMBL/GenBank/DDBJ whole genome shotgun (WGS) entry which is preliminary data.</text>
</comment>
<sequence>MIGRRHTEGPSGDASGGSSGALERWAAILGGTALGFAGTRRGSWALAALGGGLFLAGAAGVPLSSPVRRAVLPAMRREPTTTQANVTIAVPADTLFRHWRNVRHLAALFPHLDAVEVLSDMESRWKAHGPGGVPVVWNSRLDKVRENELITWHTVEGADLPHRGTVLFRPAPGGRGTEVSLTLAYHPPGGAGGDAVSRLFGAAPEQQAREALRRLKRIMEVGELPTIDGQPSGRAEGGGVRSRLREVTG</sequence>
<dbReference type="RefSeq" id="WP_149470344.1">
    <property type="nucleotide sequence ID" value="NZ_QOKW01000015.1"/>
</dbReference>
<proteinExistence type="inferred from homology"/>
<dbReference type="InterPro" id="IPR023393">
    <property type="entry name" value="START-like_dom_sf"/>
</dbReference>
<dbReference type="OrthoDB" id="9797595at2"/>
<evidence type="ECO:0000259" key="4">
    <source>
        <dbReference type="Pfam" id="PF03364"/>
    </source>
</evidence>